<reference evidence="2" key="1">
    <citation type="submission" date="2015-11" db="EMBL/GenBank/DDBJ databases">
        <title>De novo transcriptome assembly of four potential Pierce s Disease insect vectors from Arizona vineyards.</title>
        <authorList>
            <person name="Tassone E.E."/>
        </authorList>
    </citation>
    <scope>NUCLEOTIDE SEQUENCE</scope>
</reference>
<dbReference type="GO" id="GO:0007018">
    <property type="term" value="P:microtubule-based movement"/>
    <property type="evidence" value="ECO:0007669"/>
    <property type="project" value="InterPro"/>
</dbReference>
<dbReference type="Gene3D" id="3.10.490.20">
    <property type="match status" value="1"/>
</dbReference>
<dbReference type="PANTHER" id="PTHR46961">
    <property type="entry name" value="DYNEIN HEAVY CHAIN 1, AXONEMAL-LIKE PROTEIN"/>
    <property type="match status" value="1"/>
</dbReference>
<dbReference type="PANTHER" id="PTHR46961:SF16">
    <property type="entry name" value="DYNEIN AXONEMAL HEAVY CHAIN 17-RELATED"/>
    <property type="match status" value="1"/>
</dbReference>
<protein>
    <recommendedName>
        <fullName evidence="1">Dynein heavy chain C-terminal domain-containing protein</fullName>
    </recommendedName>
</protein>
<sequence>MMARVEERTPYIIVAFQECERMNNLMQEIRRSLKELSLGLKGELTITSEMEVLESALFMDNVPENWTKLAYPSLMGLGAWFSDLMVRLRELESWVGDFNLPSSVWLAGFFNPQSFLTAIMQSTARKNEWPLDKMCLQCDVTKKQKEEFSSPPREGAYINGLFMEGARWNMELGCISSSKLKELFPMMPVVFIKAITQDKQDLRNIYECPVYKTRQRGPTFVWTFNLKTKEKASKWTLAGVAILLCT</sequence>
<dbReference type="InterPro" id="IPR043160">
    <property type="entry name" value="Dynein_C_barrel"/>
</dbReference>
<dbReference type="Gene3D" id="1.20.1270.280">
    <property type="match status" value="1"/>
</dbReference>
<dbReference type="GO" id="GO:0030286">
    <property type="term" value="C:dynein complex"/>
    <property type="evidence" value="ECO:0007669"/>
    <property type="project" value="InterPro"/>
</dbReference>
<proteinExistence type="predicted"/>
<dbReference type="GO" id="GO:0045505">
    <property type="term" value="F:dynein intermediate chain binding"/>
    <property type="evidence" value="ECO:0007669"/>
    <property type="project" value="InterPro"/>
</dbReference>
<name>A0A1B6ETP8_9HEMI</name>
<dbReference type="FunFam" id="3.10.490.20:FF:000002">
    <property type="entry name" value="Dynein axonemal heavy chain 17"/>
    <property type="match status" value="1"/>
</dbReference>
<dbReference type="InterPro" id="IPR026983">
    <property type="entry name" value="DHC"/>
</dbReference>
<dbReference type="InterPro" id="IPR041228">
    <property type="entry name" value="Dynein_C"/>
</dbReference>
<gene>
    <name evidence="2" type="ORF">g.22164</name>
</gene>
<dbReference type="EMBL" id="GECZ01028405">
    <property type="protein sequence ID" value="JAS41364.1"/>
    <property type="molecule type" value="Transcribed_RNA"/>
</dbReference>
<evidence type="ECO:0000313" key="2">
    <source>
        <dbReference type="EMBL" id="JAS41364.1"/>
    </source>
</evidence>
<dbReference type="Pfam" id="PF18199">
    <property type="entry name" value="Dynein_C"/>
    <property type="match status" value="1"/>
</dbReference>
<feature type="domain" description="Dynein heavy chain C-terminal" evidence="1">
    <location>
        <begin position="5"/>
        <end position="244"/>
    </location>
</feature>
<evidence type="ECO:0000259" key="1">
    <source>
        <dbReference type="Pfam" id="PF18199"/>
    </source>
</evidence>
<organism evidence="2">
    <name type="scientific">Cuerna arida</name>
    <dbReference type="NCBI Taxonomy" id="1464854"/>
    <lineage>
        <taxon>Eukaryota</taxon>
        <taxon>Metazoa</taxon>
        <taxon>Ecdysozoa</taxon>
        <taxon>Arthropoda</taxon>
        <taxon>Hexapoda</taxon>
        <taxon>Insecta</taxon>
        <taxon>Pterygota</taxon>
        <taxon>Neoptera</taxon>
        <taxon>Paraneoptera</taxon>
        <taxon>Hemiptera</taxon>
        <taxon>Auchenorrhyncha</taxon>
        <taxon>Membracoidea</taxon>
        <taxon>Cicadellidae</taxon>
        <taxon>Cicadellinae</taxon>
        <taxon>Proconiini</taxon>
        <taxon>Cuerna</taxon>
    </lineage>
</organism>
<dbReference type="GO" id="GO:0051959">
    <property type="term" value="F:dynein light intermediate chain binding"/>
    <property type="evidence" value="ECO:0007669"/>
    <property type="project" value="InterPro"/>
</dbReference>
<dbReference type="AlphaFoldDB" id="A0A1B6ETP8"/>
<accession>A0A1B6ETP8</accession>